<protein>
    <recommendedName>
        <fullName evidence="3">DUF4219 domain-containing protein</fullName>
    </recommendedName>
</protein>
<reference evidence="1 2" key="1">
    <citation type="journal article" date="2024" name="G3 (Bethesda)">
        <title>Genome assembly of Hibiscus sabdariffa L. provides insights into metabolisms of medicinal natural products.</title>
        <authorList>
            <person name="Kim T."/>
        </authorList>
    </citation>
    <scope>NUCLEOTIDE SEQUENCE [LARGE SCALE GENOMIC DNA]</scope>
    <source>
        <strain evidence="1">TK-2024</strain>
        <tissue evidence="1">Old leaves</tissue>
    </source>
</reference>
<dbReference type="Pfam" id="PF14223">
    <property type="entry name" value="Retrotran_gag_2"/>
    <property type="match status" value="1"/>
</dbReference>
<proteinExistence type="predicted"/>
<name>A0ABR2DBH1_9ROSI</name>
<evidence type="ECO:0000313" key="2">
    <source>
        <dbReference type="Proteomes" id="UP001472677"/>
    </source>
</evidence>
<keyword evidence="2" id="KW-1185">Reference proteome</keyword>
<evidence type="ECO:0000313" key="1">
    <source>
        <dbReference type="EMBL" id="KAK8534673.1"/>
    </source>
</evidence>
<dbReference type="PANTHER" id="PTHR34676:SF8">
    <property type="entry name" value="TRANSMEMBRANE PROTEIN"/>
    <property type="match status" value="1"/>
</dbReference>
<dbReference type="EMBL" id="JBBPBM010000031">
    <property type="protein sequence ID" value="KAK8534673.1"/>
    <property type="molecule type" value="Genomic_DNA"/>
</dbReference>
<comment type="caution">
    <text evidence="1">The sequence shown here is derived from an EMBL/GenBank/DDBJ whole genome shotgun (WGS) entry which is preliminary data.</text>
</comment>
<organism evidence="1 2">
    <name type="scientific">Hibiscus sabdariffa</name>
    <name type="common">roselle</name>
    <dbReference type="NCBI Taxonomy" id="183260"/>
    <lineage>
        <taxon>Eukaryota</taxon>
        <taxon>Viridiplantae</taxon>
        <taxon>Streptophyta</taxon>
        <taxon>Embryophyta</taxon>
        <taxon>Tracheophyta</taxon>
        <taxon>Spermatophyta</taxon>
        <taxon>Magnoliopsida</taxon>
        <taxon>eudicotyledons</taxon>
        <taxon>Gunneridae</taxon>
        <taxon>Pentapetalae</taxon>
        <taxon>rosids</taxon>
        <taxon>malvids</taxon>
        <taxon>Malvales</taxon>
        <taxon>Malvaceae</taxon>
        <taxon>Malvoideae</taxon>
        <taxon>Hibiscus</taxon>
    </lineage>
</organism>
<accession>A0ABR2DBH1</accession>
<dbReference type="PANTHER" id="PTHR34676">
    <property type="entry name" value="DUF4219 DOMAIN-CONTAINING PROTEIN-RELATED"/>
    <property type="match status" value="1"/>
</dbReference>
<sequence>MSQSIDKPSYFNDAHYSHWKNRMMIFLQSIDYMLWDIIEDGPTIPMKRVGETQVLMERHKWSNQERNQVQLNAKAMHILLCALGPEEFAKVSSCDNTKEIWDKLGVIHEGTNEVKETNIGLLNLNYENFKMDPNEDIKAMFNRFSTIVNELKGFGEAILEDKLVRKLIYSLPES</sequence>
<evidence type="ECO:0008006" key="3">
    <source>
        <dbReference type="Google" id="ProtNLM"/>
    </source>
</evidence>
<dbReference type="Proteomes" id="UP001472677">
    <property type="component" value="Unassembled WGS sequence"/>
</dbReference>
<gene>
    <name evidence="1" type="ORF">V6N12_057317</name>
</gene>